<dbReference type="STRING" id="1210063.GCA_001612665_04903"/>
<keyword evidence="3" id="KW-0804">Transcription</keyword>
<dbReference type="RefSeq" id="WP_132369745.1">
    <property type="nucleotide sequence ID" value="NZ_SMFR01000001.1"/>
</dbReference>
<evidence type="ECO:0000313" key="6">
    <source>
        <dbReference type="Proteomes" id="UP000294856"/>
    </source>
</evidence>
<evidence type="ECO:0000256" key="1">
    <source>
        <dbReference type="ARBA" id="ARBA00023015"/>
    </source>
</evidence>
<reference evidence="5 6" key="1">
    <citation type="submission" date="2019-03" db="EMBL/GenBank/DDBJ databases">
        <title>Genomic Encyclopedia of Type Strains, Phase IV (KMG-IV): sequencing the most valuable type-strain genomes for metagenomic binning, comparative biology and taxonomic classification.</title>
        <authorList>
            <person name="Goeker M."/>
        </authorList>
    </citation>
    <scope>NUCLEOTIDE SEQUENCE [LARGE SCALE GENOMIC DNA]</scope>
    <source>
        <strain evidence="5 6">DSM 44684</strain>
    </source>
</reference>
<dbReference type="PANTHER" id="PTHR46796:SF12">
    <property type="entry name" value="HTH-TYPE DNA-BINDING TRANSCRIPTIONAL ACTIVATOR EUTR"/>
    <property type="match status" value="1"/>
</dbReference>
<gene>
    <name evidence="5" type="ORF">DFR71_1938</name>
</gene>
<sequence>MVVVFDSASYQHRDRLEIAKVVFQEQSAPSTVRFDTTGAMSAVMEAWSFGGASMFRASMTGNHLLRSPRHVRDGPSGKIAVAVQERGIGRFEQFGIQRLIRPGDLMVVDLDMPYEFGWAEIGSSRCVHVPFDKLGLSHTEFLDAARRLPASPLYDTVRRHISGLRIDRDGEIGRAACDALGMSTLSLSRALLVSAHDPDADQHRDHEVSLPRIRAHIRERLADPGLTLESIARNYGFTTSELRHWTRERGLDLEQWILAERLHGVRDNLRRGRTPPDAELALRWGFVDLPALRAAFLDNYGISIGQWWEIRHER</sequence>
<dbReference type="InterPro" id="IPR050204">
    <property type="entry name" value="AraC_XylS_family_regulators"/>
</dbReference>
<name>A0A4R1G3D7_9NOCA</name>
<dbReference type="SMART" id="SM00342">
    <property type="entry name" value="HTH_ARAC"/>
    <property type="match status" value="1"/>
</dbReference>
<comment type="caution">
    <text evidence="5">The sequence shown here is derived from an EMBL/GenBank/DDBJ whole genome shotgun (WGS) entry which is preliminary data.</text>
</comment>
<dbReference type="Proteomes" id="UP000294856">
    <property type="component" value="Unassembled WGS sequence"/>
</dbReference>
<evidence type="ECO:0000256" key="2">
    <source>
        <dbReference type="ARBA" id="ARBA00023125"/>
    </source>
</evidence>
<dbReference type="GO" id="GO:0043565">
    <property type="term" value="F:sequence-specific DNA binding"/>
    <property type="evidence" value="ECO:0007669"/>
    <property type="project" value="InterPro"/>
</dbReference>
<evidence type="ECO:0000259" key="4">
    <source>
        <dbReference type="PROSITE" id="PS01124"/>
    </source>
</evidence>
<accession>A0A4R1G3D7</accession>
<dbReference type="OrthoDB" id="9799345at2"/>
<keyword evidence="6" id="KW-1185">Reference proteome</keyword>
<dbReference type="InterPro" id="IPR018060">
    <property type="entry name" value="HTH_AraC"/>
</dbReference>
<keyword evidence="1" id="KW-0805">Transcription regulation</keyword>
<protein>
    <submittedName>
        <fullName evidence="5">AraC-like DNA-binding protein</fullName>
    </submittedName>
</protein>
<dbReference type="EMBL" id="SMFR01000001">
    <property type="protein sequence ID" value="TCK00923.1"/>
    <property type="molecule type" value="Genomic_DNA"/>
</dbReference>
<dbReference type="Gene3D" id="1.10.10.60">
    <property type="entry name" value="Homeodomain-like"/>
    <property type="match status" value="1"/>
</dbReference>
<dbReference type="GO" id="GO:0003700">
    <property type="term" value="F:DNA-binding transcription factor activity"/>
    <property type="evidence" value="ECO:0007669"/>
    <property type="project" value="InterPro"/>
</dbReference>
<feature type="domain" description="HTH araC/xylS-type" evidence="4">
    <location>
        <begin position="211"/>
        <end position="310"/>
    </location>
</feature>
<proteinExistence type="predicted"/>
<keyword evidence="2 5" id="KW-0238">DNA-binding</keyword>
<organism evidence="5 6">
    <name type="scientific">Nocardia alba</name>
    <dbReference type="NCBI Taxonomy" id="225051"/>
    <lineage>
        <taxon>Bacteria</taxon>
        <taxon>Bacillati</taxon>
        <taxon>Actinomycetota</taxon>
        <taxon>Actinomycetes</taxon>
        <taxon>Mycobacteriales</taxon>
        <taxon>Nocardiaceae</taxon>
        <taxon>Nocardia</taxon>
    </lineage>
</organism>
<dbReference type="PROSITE" id="PS01124">
    <property type="entry name" value="HTH_ARAC_FAMILY_2"/>
    <property type="match status" value="1"/>
</dbReference>
<dbReference type="InterPro" id="IPR035418">
    <property type="entry name" value="AraC-bd_2"/>
</dbReference>
<dbReference type="PANTHER" id="PTHR46796">
    <property type="entry name" value="HTH-TYPE TRANSCRIPTIONAL ACTIVATOR RHAS-RELATED"/>
    <property type="match status" value="1"/>
</dbReference>
<dbReference type="Pfam" id="PF14525">
    <property type="entry name" value="AraC_binding_2"/>
    <property type="match status" value="1"/>
</dbReference>
<evidence type="ECO:0000256" key="3">
    <source>
        <dbReference type="ARBA" id="ARBA00023163"/>
    </source>
</evidence>
<dbReference type="AlphaFoldDB" id="A0A4R1G3D7"/>
<evidence type="ECO:0000313" key="5">
    <source>
        <dbReference type="EMBL" id="TCK00923.1"/>
    </source>
</evidence>